<evidence type="ECO:0000313" key="2">
    <source>
        <dbReference type="Proteomes" id="UP000814140"/>
    </source>
</evidence>
<reference evidence="1" key="2">
    <citation type="journal article" date="2022" name="New Phytol.">
        <title>Evolutionary transition to the ectomycorrhizal habit in the genomes of a hyperdiverse lineage of mushroom-forming fungi.</title>
        <authorList>
            <person name="Looney B."/>
            <person name="Miyauchi S."/>
            <person name="Morin E."/>
            <person name="Drula E."/>
            <person name="Courty P.E."/>
            <person name="Kohler A."/>
            <person name="Kuo A."/>
            <person name="LaButti K."/>
            <person name="Pangilinan J."/>
            <person name="Lipzen A."/>
            <person name="Riley R."/>
            <person name="Andreopoulos W."/>
            <person name="He G."/>
            <person name="Johnson J."/>
            <person name="Nolan M."/>
            <person name="Tritt A."/>
            <person name="Barry K.W."/>
            <person name="Grigoriev I.V."/>
            <person name="Nagy L.G."/>
            <person name="Hibbett D."/>
            <person name="Henrissat B."/>
            <person name="Matheny P.B."/>
            <person name="Labbe J."/>
            <person name="Martin F.M."/>
        </authorList>
    </citation>
    <scope>NUCLEOTIDE SEQUENCE</scope>
    <source>
        <strain evidence="1">HHB10654</strain>
    </source>
</reference>
<sequence length="1106" mass="118004">MPQASITRYCSRGTCSDDARPTRVVNHVETCNMEQIGVVMAATYQLSIQCADNDQPLKQDTLSITRIGAGEGPACTESMQRNRSTPSPIAANGEASSWRCGRLKRSCGVNEAGKCGERKRSCRGGCLGCETETNAGPSVAATLRARRNGVRLCSTRSTVFNATSTSSRDLVAPADQSRGIRTWTLSVPLCALAGRLAGPRNGRPGLGRWVHAVVRQVHQSGCGPQRRRMPGVKLSAIPGREGEEGNTNGSAPSPNQHQPPPSVSPLRLVHPNADDDSWLAVLWVLGHPSHRMVTAFPSPVLAVAADVVRDLDGGDALSGLWTLFTKCKESLQDGRRLENISWRLWYRELASHNQCSRSSSPDIATPTPFFPRHAPPLTPTSENGSRHGVSVSPKSVIPTGPRSPTTSSNGHLEVSERRLSVSSSSSSAGRPLSVRTKSSSSVGKIICDMIPDKLVVAAAKPHPVIEGVSSDINARAPAPEVKAFIVAPLPSMILPPSTPPSGSALFPRVVVVNPTPHPTPPATPTPLASPAVIPPVGQHLLPPPRLSSGAAARQFTATHSDNAPVVPPLPAPLSRVSAPPAALPKPADGTLKLADRRFFLPQDQSPSPERDSQGRGSQGSFSTGKSPSDAGEIQPSSVTSNQTKASNSSKRAGRGRKTKEAVRMAATRPTMTRFPSHRQGTHPLVQRKAAGAEPTKGRATFNVGSVTSNGTKVGAAAGPSRPAPRAPEPTVAPSKGRAQNSRDPPITTAQPHRRSVVVSNSSSEYETEDDSDDDSWASEDASAVEGQQRKPTKDEQRLREAAEEVQRQRELFVKQPQRSYSNLNRTKSGLLSALLNPDPSVLPPGHPYRVNSSHDVGRQPHRSTSSPMPHSQLSTSKSAAALPTTAQVTATITPVNGDSGKGKGSHGGYRPKGRPQGEEMEDDSDSDDENPDDTIQVSRSLAQQKLAALADPNRRRNSDNTKTNTPQIRPVLPTVATAPIPLNHPWNLPAPAPPMTPRTTRRQMLATELSESLRRNLLWERQVSKTSMMGNAPARRGNGLLGNGLRPLTSTTTAEAPAKQAGSGGERSQRSGDSRSGNEADDSDERKRRAMARNRSWADDYHYSGW</sequence>
<accession>A0ACB8SQF6</accession>
<gene>
    <name evidence="1" type="ORF">BV25DRAFT_1901966</name>
</gene>
<evidence type="ECO:0000313" key="1">
    <source>
        <dbReference type="EMBL" id="KAI0058744.1"/>
    </source>
</evidence>
<reference evidence="1" key="1">
    <citation type="submission" date="2021-03" db="EMBL/GenBank/DDBJ databases">
        <authorList>
            <consortium name="DOE Joint Genome Institute"/>
            <person name="Ahrendt S."/>
            <person name="Looney B.P."/>
            <person name="Miyauchi S."/>
            <person name="Morin E."/>
            <person name="Drula E."/>
            <person name="Courty P.E."/>
            <person name="Chicoki N."/>
            <person name="Fauchery L."/>
            <person name="Kohler A."/>
            <person name="Kuo A."/>
            <person name="Labutti K."/>
            <person name="Pangilinan J."/>
            <person name="Lipzen A."/>
            <person name="Riley R."/>
            <person name="Andreopoulos W."/>
            <person name="He G."/>
            <person name="Johnson J."/>
            <person name="Barry K.W."/>
            <person name="Grigoriev I.V."/>
            <person name="Nagy L."/>
            <person name="Hibbett D."/>
            <person name="Henrissat B."/>
            <person name="Matheny P.B."/>
            <person name="Labbe J."/>
            <person name="Martin F."/>
        </authorList>
    </citation>
    <scope>NUCLEOTIDE SEQUENCE</scope>
    <source>
        <strain evidence="1">HHB10654</strain>
    </source>
</reference>
<keyword evidence="2" id="KW-1185">Reference proteome</keyword>
<name>A0ACB8SQF6_9AGAM</name>
<protein>
    <submittedName>
        <fullName evidence="1">Uncharacterized protein</fullName>
    </submittedName>
</protein>
<dbReference type="EMBL" id="MU277232">
    <property type="protein sequence ID" value="KAI0058744.1"/>
    <property type="molecule type" value="Genomic_DNA"/>
</dbReference>
<dbReference type="Proteomes" id="UP000814140">
    <property type="component" value="Unassembled WGS sequence"/>
</dbReference>
<comment type="caution">
    <text evidence="1">The sequence shown here is derived from an EMBL/GenBank/DDBJ whole genome shotgun (WGS) entry which is preliminary data.</text>
</comment>
<organism evidence="1 2">
    <name type="scientific">Artomyces pyxidatus</name>
    <dbReference type="NCBI Taxonomy" id="48021"/>
    <lineage>
        <taxon>Eukaryota</taxon>
        <taxon>Fungi</taxon>
        <taxon>Dikarya</taxon>
        <taxon>Basidiomycota</taxon>
        <taxon>Agaricomycotina</taxon>
        <taxon>Agaricomycetes</taxon>
        <taxon>Russulales</taxon>
        <taxon>Auriscalpiaceae</taxon>
        <taxon>Artomyces</taxon>
    </lineage>
</organism>
<proteinExistence type="predicted"/>